<evidence type="ECO:0008006" key="3">
    <source>
        <dbReference type="Google" id="ProtNLM"/>
    </source>
</evidence>
<dbReference type="SUPFAM" id="SSF46955">
    <property type="entry name" value="Putative DNA-binding domain"/>
    <property type="match status" value="1"/>
</dbReference>
<dbReference type="EMBL" id="CAKLPX010000002">
    <property type="protein sequence ID" value="CAH0992153.1"/>
    <property type="molecule type" value="Genomic_DNA"/>
</dbReference>
<organism evidence="1 2">
    <name type="scientific">Sinobacterium norvegicum</name>
    <dbReference type="NCBI Taxonomy" id="1641715"/>
    <lineage>
        <taxon>Bacteria</taxon>
        <taxon>Pseudomonadati</taxon>
        <taxon>Pseudomonadota</taxon>
        <taxon>Gammaproteobacteria</taxon>
        <taxon>Cellvibrionales</taxon>
        <taxon>Spongiibacteraceae</taxon>
        <taxon>Sinobacterium</taxon>
    </lineage>
</organism>
<proteinExistence type="predicted"/>
<keyword evidence="2" id="KW-1185">Reference proteome</keyword>
<dbReference type="InterPro" id="IPR009061">
    <property type="entry name" value="DNA-bd_dom_put_sf"/>
</dbReference>
<evidence type="ECO:0000313" key="1">
    <source>
        <dbReference type="EMBL" id="CAH0992153.1"/>
    </source>
</evidence>
<accession>A0ABM9AGP5</accession>
<evidence type="ECO:0000313" key="2">
    <source>
        <dbReference type="Proteomes" id="UP000838100"/>
    </source>
</evidence>
<dbReference type="Proteomes" id="UP000838100">
    <property type="component" value="Unassembled WGS sequence"/>
</dbReference>
<sequence length="70" mass="8071">MTVIHINQRQLANRWCVSEATLERWRSEGIGPQYLKLGGRVMYREQDIEAYESSCLRQSTSQPVKDGVNS</sequence>
<protein>
    <recommendedName>
        <fullName evidence="3">Helix-turn-helix domain-containing protein</fullName>
    </recommendedName>
</protein>
<comment type="caution">
    <text evidence="1">The sequence shown here is derived from an EMBL/GenBank/DDBJ whole genome shotgun (WGS) entry which is preliminary data.</text>
</comment>
<reference evidence="1" key="1">
    <citation type="submission" date="2021-12" db="EMBL/GenBank/DDBJ databases">
        <authorList>
            <person name="Rodrigo-Torres L."/>
            <person name="Arahal R. D."/>
            <person name="Lucena T."/>
        </authorList>
    </citation>
    <scope>NUCLEOTIDE SEQUENCE</scope>
    <source>
        <strain evidence="1">CECT 8267</strain>
    </source>
</reference>
<name>A0ABM9AGP5_9GAMM</name>
<gene>
    <name evidence="1" type="ORF">SIN8267_02269</name>
</gene>
<dbReference type="RefSeq" id="WP_237444847.1">
    <property type="nucleotide sequence ID" value="NZ_CAKLPX010000002.1"/>
</dbReference>